<accession>A0A9J6H1W8</accession>
<proteinExistence type="predicted"/>
<dbReference type="VEuPathDB" id="VectorBase:HLOH_053714"/>
<feature type="region of interest" description="Disordered" evidence="1">
    <location>
        <begin position="131"/>
        <end position="176"/>
    </location>
</feature>
<dbReference type="AlphaFoldDB" id="A0A9J6H1W8"/>
<feature type="compositionally biased region" description="Polar residues" evidence="1">
    <location>
        <begin position="24"/>
        <end position="34"/>
    </location>
</feature>
<reference evidence="2 3" key="1">
    <citation type="journal article" date="2020" name="Cell">
        <title>Large-Scale Comparative Analyses of Tick Genomes Elucidate Their Genetic Diversity and Vector Capacities.</title>
        <authorList>
            <consortium name="Tick Genome and Microbiome Consortium (TIGMIC)"/>
            <person name="Jia N."/>
            <person name="Wang J."/>
            <person name="Shi W."/>
            <person name="Du L."/>
            <person name="Sun Y."/>
            <person name="Zhan W."/>
            <person name="Jiang J.F."/>
            <person name="Wang Q."/>
            <person name="Zhang B."/>
            <person name="Ji P."/>
            <person name="Bell-Sakyi L."/>
            <person name="Cui X.M."/>
            <person name="Yuan T.T."/>
            <person name="Jiang B.G."/>
            <person name="Yang W.F."/>
            <person name="Lam T.T."/>
            <person name="Chang Q.C."/>
            <person name="Ding S.J."/>
            <person name="Wang X.J."/>
            <person name="Zhu J.G."/>
            <person name="Ruan X.D."/>
            <person name="Zhao L."/>
            <person name="Wei J.T."/>
            <person name="Ye R.Z."/>
            <person name="Que T.C."/>
            <person name="Du C.H."/>
            <person name="Zhou Y.H."/>
            <person name="Cheng J.X."/>
            <person name="Dai P.F."/>
            <person name="Guo W.B."/>
            <person name="Han X.H."/>
            <person name="Huang E.J."/>
            <person name="Li L.F."/>
            <person name="Wei W."/>
            <person name="Gao Y.C."/>
            <person name="Liu J.Z."/>
            <person name="Shao H.Z."/>
            <person name="Wang X."/>
            <person name="Wang C.C."/>
            <person name="Yang T.C."/>
            <person name="Huo Q.B."/>
            <person name="Li W."/>
            <person name="Chen H.Y."/>
            <person name="Chen S.E."/>
            <person name="Zhou L.G."/>
            <person name="Ni X.B."/>
            <person name="Tian J.H."/>
            <person name="Sheng Y."/>
            <person name="Liu T."/>
            <person name="Pan Y.S."/>
            <person name="Xia L.Y."/>
            <person name="Li J."/>
            <person name="Zhao F."/>
            <person name="Cao W.C."/>
        </authorList>
    </citation>
    <scope>NUCLEOTIDE SEQUENCE [LARGE SCALE GENOMIC DNA]</scope>
    <source>
        <strain evidence="2">HaeL-2018</strain>
    </source>
</reference>
<protein>
    <submittedName>
        <fullName evidence="2">Uncharacterized protein</fullName>
    </submittedName>
</protein>
<organism evidence="2 3">
    <name type="scientific">Haemaphysalis longicornis</name>
    <name type="common">Bush tick</name>
    <dbReference type="NCBI Taxonomy" id="44386"/>
    <lineage>
        <taxon>Eukaryota</taxon>
        <taxon>Metazoa</taxon>
        <taxon>Ecdysozoa</taxon>
        <taxon>Arthropoda</taxon>
        <taxon>Chelicerata</taxon>
        <taxon>Arachnida</taxon>
        <taxon>Acari</taxon>
        <taxon>Parasitiformes</taxon>
        <taxon>Ixodida</taxon>
        <taxon>Ixodoidea</taxon>
        <taxon>Ixodidae</taxon>
        <taxon>Haemaphysalinae</taxon>
        <taxon>Haemaphysalis</taxon>
    </lineage>
</organism>
<feature type="compositionally biased region" description="Polar residues" evidence="1">
    <location>
        <begin position="142"/>
        <end position="164"/>
    </location>
</feature>
<gene>
    <name evidence="2" type="ORF">HPB48_026746</name>
</gene>
<dbReference type="Proteomes" id="UP000821853">
    <property type="component" value="Unassembled WGS sequence"/>
</dbReference>
<keyword evidence="3" id="KW-1185">Reference proteome</keyword>
<feature type="region of interest" description="Disordered" evidence="1">
    <location>
        <begin position="1"/>
        <end position="42"/>
    </location>
</feature>
<evidence type="ECO:0000313" key="3">
    <source>
        <dbReference type="Proteomes" id="UP000821853"/>
    </source>
</evidence>
<dbReference type="EMBL" id="JABSTR010003011">
    <property type="protein sequence ID" value="KAH9384735.1"/>
    <property type="molecule type" value="Genomic_DNA"/>
</dbReference>
<evidence type="ECO:0000313" key="2">
    <source>
        <dbReference type="EMBL" id="KAH9384735.1"/>
    </source>
</evidence>
<comment type="caution">
    <text evidence="2">The sequence shown here is derived from an EMBL/GenBank/DDBJ whole genome shotgun (WGS) entry which is preliminary data.</text>
</comment>
<sequence>MSAIHTLTEEIETPRRERFEPTSAIASSVEQSTPAVEDDKDILDEAQPDTTLATKKREEVKTQVQGIKVGVKVSRDFNAAEMALGYSHSSIKERNLAQDAQDVDLVLITDPVHPARQGTVVSRKTTPDLTFIKNIGSRPASRHNSGATSEATHGHKNQVSTSGCMSRRKALADRHE</sequence>
<name>A0A9J6H1W8_HAELO</name>
<evidence type="ECO:0000256" key="1">
    <source>
        <dbReference type="SAM" id="MobiDB-lite"/>
    </source>
</evidence>